<gene>
    <name evidence="10" type="ORF">EK0264_00965</name>
</gene>
<organism evidence="10 11">
    <name type="scientific">Epidermidibacterium keratini</name>
    <dbReference type="NCBI Taxonomy" id="1891644"/>
    <lineage>
        <taxon>Bacteria</taxon>
        <taxon>Bacillati</taxon>
        <taxon>Actinomycetota</taxon>
        <taxon>Actinomycetes</taxon>
        <taxon>Sporichthyales</taxon>
        <taxon>Sporichthyaceae</taxon>
        <taxon>Epidermidibacterium</taxon>
    </lineage>
</organism>
<evidence type="ECO:0000313" key="10">
    <source>
        <dbReference type="EMBL" id="QHB99008.1"/>
    </source>
</evidence>
<dbReference type="GO" id="GO:0006355">
    <property type="term" value="P:regulation of DNA-templated transcription"/>
    <property type="evidence" value="ECO:0007669"/>
    <property type="project" value="InterPro"/>
</dbReference>
<keyword evidence="3 7" id="KW-0808">Transferase</keyword>
<dbReference type="InterPro" id="IPR049560">
    <property type="entry name" value="MeTrfase_RsmB-F_NOP2_cat"/>
</dbReference>
<evidence type="ECO:0000256" key="5">
    <source>
        <dbReference type="ARBA" id="ARBA00022884"/>
    </source>
</evidence>
<dbReference type="Gene3D" id="1.10.940.10">
    <property type="entry name" value="NusB-like"/>
    <property type="match status" value="1"/>
</dbReference>
<dbReference type="PROSITE" id="PS01153">
    <property type="entry name" value="NOL1_NOP2_SUN"/>
    <property type="match status" value="1"/>
</dbReference>
<comment type="similarity">
    <text evidence="1 7">Belongs to the class I-like SAM-binding methyltransferase superfamily. RsmB/NOP family.</text>
</comment>
<feature type="binding site" evidence="7">
    <location>
        <position position="386"/>
    </location>
    <ligand>
        <name>S-adenosyl-L-methionine</name>
        <dbReference type="ChEBI" id="CHEBI:59789"/>
    </ligand>
</feature>
<evidence type="ECO:0000256" key="6">
    <source>
        <dbReference type="ARBA" id="ARBA00059465"/>
    </source>
</evidence>
<dbReference type="InterPro" id="IPR029063">
    <property type="entry name" value="SAM-dependent_MTases_sf"/>
</dbReference>
<dbReference type="Pfam" id="PF01029">
    <property type="entry name" value="NusB"/>
    <property type="match status" value="1"/>
</dbReference>
<dbReference type="AlphaFoldDB" id="A0A7L4YJL2"/>
<evidence type="ECO:0000256" key="1">
    <source>
        <dbReference type="ARBA" id="ARBA00007494"/>
    </source>
</evidence>
<dbReference type="InParanoid" id="A0A7L4YJL2"/>
<evidence type="ECO:0000256" key="7">
    <source>
        <dbReference type="PROSITE-ProRule" id="PRU01023"/>
    </source>
</evidence>
<dbReference type="RefSeq" id="WP_159542068.1">
    <property type="nucleotide sequence ID" value="NZ_CP047156.1"/>
</dbReference>
<sequence length="501" mass="53569">MGHGRRGGGAVSEGQPHRGNRQRSHGGNRQRPDRVNRHGDQRGGRGQGKGRRLAVGTASRKVAYDVLRAVSSRDAYANLVLPERIVEAGLDQRDAALATELTYGTLRATGLLDAIIDVVSDRPVDSLDADVLDAVRLGAYQLLRTRIAPHAAVSATVGATYGVLSQGQSGFVNALLRKIGHRSAEEWVERVAPRREDDPIGYLAMRYSHPKWITSAFRDALGGELEAVESALAADNERPVVHLAARPGRTERDLLASQVGGTPGRYSPYAVYLQDGGDPARLPAVRTGSAAVQDEGSQLAALALANAPLDGPDETWVDLCAGPGGKAALLGALAAERGARLTAIEPSEHRARLVEQAVRGLPVEVVQADGREAPIADGSVDRLLVDAPCSGLGSLRRRPESRWRRTPGDLPGLTKLQRELIAAGLRYLRPGGMLAYVTCSPHVAETRAQLRELDPEQTELIDVRPMLDGVPDLGDGPAVQLWPHLQGTDAMFISLIAKRST</sequence>
<keyword evidence="4 7" id="KW-0949">S-adenosyl-L-methionine</keyword>
<feature type="binding site" evidence="7">
    <location>
        <position position="345"/>
    </location>
    <ligand>
        <name>S-adenosyl-L-methionine</name>
        <dbReference type="ChEBI" id="CHEBI:59789"/>
    </ligand>
</feature>
<feature type="domain" description="SAM-dependent MTase RsmB/NOP-type" evidence="9">
    <location>
        <begin position="217"/>
        <end position="499"/>
    </location>
</feature>
<evidence type="ECO:0000313" key="11">
    <source>
        <dbReference type="Proteomes" id="UP000463857"/>
    </source>
</evidence>
<dbReference type="CDD" id="cd02440">
    <property type="entry name" value="AdoMet_MTases"/>
    <property type="match status" value="1"/>
</dbReference>
<dbReference type="InterPro" id="IPR018314">
    <property type="entry name" value="RsmB/NOL1/NOP2-like_CS"/>
</dbReference>
<dbReference type="Gene3D" id="3.40.50.150">
    <property type="entry name" value="Vaccinia Virus protein VP39"/>
    <property type="match status" value="1"/>
</dbReference>
<dbReference type="InterPro" id="IPR035926">
    <property type="entry name" value="NusB-like_sf"/>
</dbReference>
<keyword evidence="5 7" id="KW-0694">RNA-binding</keyword>
<dbReference type="EMBL" id="CP047156">
    <property type="protein sequence ID" value="QHB99008.1"/>
    <property type="molecule type" value="Genomic_DNA"/>
</dbReference>
<dbReference type="SUPFAM" id="SSF53335">
    <property type="entry name" value="S-adenosyl-L-methionine-dependent methyltransferases"/>
    <property type="match status" value="1"/>
</dbReference>
<keyword evidence="2 7" id="KW-0489">Methyltransferase</keyword>
<feature type="region of interest" description="Disordered" evidence="8">
    <location>
        <begin position="1"/>
        <end position="55"/>
    </location>
</feature>
<dbReference type="InterPro" id="IPR006027">
    <property type="entry name" value="NusB_RsmB_TIM44"/>
</dbReference>
<dbReference type="GO" id="GO:0008173">
    <property type="term" value="F:RNA methyltransferase activity"/>
    <property type="evidence" value="ECO:0007669"/>
    <property type="project" value="InterPro"/>
</dbReference>
<feature type="compositionally biased region" description="Basic and acidic residues" evidence="8">
    <location>
        <begin position="30"/>
        <end position="43"/>
    </location>
</feature>
<feature type="binding site" evidence="7">
    <location>
        <begin position="320"/>
        <end position="326"/>
    </location>
    <ligand>
        <name>S-adenosyl-L-methionine</name>
        <dbReference type="ChEBI" id="CHEBI:59789"/>
    </ligand>
</feature>
<dbReference type="GO" id="GO:0003723">
    <property type="term" value="F:RNA binding"/>
    <property type="evidence" value="ECO:0007669"/>
    <property type="project" value="UniProtKB-UniRule"/>
</dbReference>
<dbReference type="FunFam" id="3.40.50.150:FF:000257">
    <property type="entry name" value="16S rRNA methyltransferase"/>
    <property type="match status" value="1"/>
</dbReference>
<dbReference type="KEGG" id="eke:EK0264_00965"/>
<dbReference type="PRINTS" id="PR02008">
    <property type="entry name" value="RCMTFAMILY"/>
</dbReference>
<dbReference type="GO" id="GO:0001510">
    <property type="term" value="P:RNA methylation"/>
    <property type="evidence" value="ECO:0007669"/>
    <property type="project" value="InterPro"/>
</dbReference>
<dbReference type="PANTHER" id="PTHR22807:SF53">
    <property type="entry name" value="RIBOSOMAL RNA SMALL SUBUNIT METHYLTRANSFERASE B-RELATED"/>
    <property type="match status" value="1"/>
</dbReference>
<evidence type="ECO:0000256" key="2">
    <source>
        <dbReference type="ARBA" id="ARBA00022603"/>
    </source>
</evidence>
<proteinExistence type="inferred from homology"/>
<feature type="active site" description="Nucleophile" evidence="7">
    <location>
        <position position="439"/>
    </location>
</feature>
<protein>
    <submittedName>
        <fullName evidence="10">Methyltransferase domain-containing protein</fullName>
    </submittedName>
</protein>
<feature type="compositionally biased region" description="Basic residues" evidence="8">
    <location>
        <begin position="18"/>
        <end position="28"/>
    </location>
</feature>
<reference evidence="10 11" key="1">
    <citation type="journal article" date="2018" name="Int. J. Syst. Evol. Microbiol.">
        <title>Epidermidibacterium keratini gen. nov., sp. nov., a member of the family Sporichthyaceae, isolated from keratin epidermis.</title>
        <authorList>
            <person name="Lee D.G."/>
            <person name="Trujillo M.E."/>
            <person name="Kang S."/>
            <person name="Nam J.J."/>
            <person name="Kim Y.J."/>
        </authorList>
    </citation>
    <scope>NUCLEOTIDE SEQUENCE [LARGE SCALE GENOMIC DNA]</scope>
    <source>
        <strain evidence="10 11">EPI-7</strain>
    </source>
</reference>
<feature type="binding site" evidence="7">
    <location>
        <position position="369"/>
    </location>
    <ligand>
        <name>S-adenosyl-L-methionine</name>
        <dbReference type="ChEBI" id="CHEBI:59789"/>
    </ligand>
</feature>
<comment type="function">
    <text evidence="6">May act as RNA methyltransferase.</text>
</comment>
<dbReference type="InterPro" id="IPR001678">
    <property type="entry name" value="MeTrfase_RsmB-F_NOP2_dom"/>
</dbReference>
<evidence type="ECO:0000259" key="9">
    <source>
        <dbReference type="PROSITE" id="PS51686"/>
    </source>
</evidence>
<dbReference type="InterPro" id="IPR023267">
    <property type="entry name" value="RCMT"/>
</dbReference>
<name>A0A7L4YJL2_9ACTN</name>
<evidence type="ECO:0000256" key="4">
    <source>
        <dbReference type="ARBA" id="ARBA00022691"/>
    </source>
</evidence>
<dbReference type="PANTHER" id="PTHR22807">
    <property type="entry name" value="NOP2 YEAST -RELATED NOL1/NOP2/FMU SUN DOMAIN-CONTAINING"/>
    <property type="match status" value="1"/>
</dbReference>
<dbReference type="PROSITE" id="PS51686">
    <property type="entry name" value="SAM_MT_RSMB_NOP"/>
    <property type="match status" value="1"/>
</dbReference>
<dbReference type="Proteomes" id="UP000463857">
    <property type="component" value="Chromosome"/>
</dbReference>
<evidence type="ECO:0000256" key="3">
    <source>
        <dbReference type="ARBA" id="ARBA00022679"/>
    </source>
</evidence>
<dbReference type="OrthoDB" id="9810297at2"/>
<dbReference type="Pfam" id="PF01189">
    <property type="entry name" value="Methyltr_RsmB-F"/>
    <property type="match status" value="1"/>
</dbReference>
<dbReference type="SUPFAM" id="SSF48013">
    <property type="entry name" value="NusB-like"/>
    <property type="match status" value="1"/>
</dbReference>
<dbReference type="FunCoup" id="A0A7L4YJL2">
    <property type="interactions" value="157"/>
</dbReference>
<accession>A0A7L4YJL2</accession>
<keyword evidence="11" id="KW-1185">Reference proteome</keyword>
<evidence type="ECO:0000256" key="8">
    <source>
        <dbReference type="SAM" id="MobiDB-lite"/>
    </source>
</evidence>